<evidence type="ECO:0000313" key="2">
    <source>
        <dbReference type="Proteomes" id="UP000825123"/>
    </source>
</evidence>
<keyword evidence="2" id="KW-1185">Reference proteome</keyword>
<dbReference type="Proteomes" id="UP000825123">
    <property type="component" value="Chromosome"/>
</dbReference>
<proteinExistence type="predicted"/>
<reference evidence="1 2" key="1">
    <citation type="submission" date="2021-04" db="EMBL/GenBank/DDBJ databases">
        <title>Complete genome sequence of Stygiolobus sp. KN-1.</title>
        <authorList>
            <person name="Nakamura K."/>
            <person name="Sakai H."/>
            <person name="Kurosawa N."/>
        </authorList>
    </citation>
    <scope>NUCLEOTIDE SEQUENCE [LARGE SCALE GENOMIC DNA]</scope>
    <source>
        <strain evidence="1 2">KN-1</strain>
    </source>
</reference>
<dbReference type="EMBL" id="AP024597">
    <property type="protein sequence ID" value="BCU69761.1"/>
    <property type="molecule type" value="Genomic_DNA"/>
</dbReference>
<sequence length="277" mass="31547">MGIAVYYDEKLEGVGMEFLEKGEVRKAFTGTRLDYSTVGQWLSEHGKGDVIVFLQDVLPYTAFNSPYSDLFSLDNNLGKFVSRGGTVVWLGDVPFFYRVRCDKGVDKQKVEQKFKEGLKFVLKGEFFLNKFHATEVDGYGVCFRDIISNWHFDEYYSLRFISLSTRYLRFFDISKVCYLEKKVEVRGTLLSLLLGYKSNVSLRPVKLDSEYMPLNVTKLLTPSCSGRYAGSWVRQIGEGYFVRLYDYTPTAGEVTDAIRIGEEVARVVSKPAGEVLG</sequence>
<accession>A0A8D5U5C1</accession>
<dbReference type="RefSeq" id="WP_221289765.1">
    <property type="nucleotide sequence ID" value="NZ_AP024597.1"/>
</dbReference>
<name>A0A8D5U5C1_9CREN</name>
<dbReference type="KEGG" id="csty:KN1_10580"/>
<dbReference type="GeneID" id="66162801"/>
<evidence type="ECO:0000313" key="1">
    <source>
        <dbReference type="EMBL" id="BCU69761.1"/>
    </source>
</evidence>
<gene>
    <name evidence="1" type="ORF">KN1_10580</name>
</gene>
<protein>
    <submittedName>
        <fullName evidence="1">Uncharacterized protein</fullName>
    </submittedName>
</protein>
<dbReference type="AlphaFoldDB" id="A0A8D5U5C1"/>
<organism evidence="1 2">
    <name type="scientific">Stygiolobus caldivivus</name>
    <dbReference type="NCBI Taxonomy" id="2824673"/>
    <lineage>
        <taxon>Archaea</taxon>
        <taxon>Thermoproteota</taxon>
        <taxon>Thermoprotei</taxon>
        <taxon>Sulfolobales</taxon>
        <taxon>Sulfolobaceae</taxon>
        <taxon>Stygiolobus</taxon>
    </lineage>
</organism>